<dbReference type="RefSeq" id="WP_234814437.1">
    <property type="nucleotide sequence ID" value="NZ_JACKVA010000034.1"/>
</dbReference>
<dbReference type="AlphaFoldDB" id="A0A0U1DBW4"/>
<dbReference type="GeneID" id="44299326"/>
<gene>
    <name evidence="1" type="ORF">BN970_02149</name>
</gene>
<dbReference type="Proteomes" id="UP000182227">
    <property type="component" value="Unassembled WGS sequence"/>
</dbReference>
<reference evidence="1 2" key="1">
    <citation type="submission" date="2015-03" db="EMBL/GenBank/DDBJ databases">
        <authorList>
            <person name="Murphy D."/>
        </authorList>
    </citation>
    <scope>NUCLEOTIDE SEQUENCE [LARGE SCALE GENOMIC DNA]</scope>
    <source>
        <strain evidence="1 2">D16</strain>
    </source>
</reference>
<evidence type="ECO:0000313" key="1">
    <source>
        <dbReference type="EMBL" id="CQD10798.1"/>
    </source>
</evidence>
<dbReference type="Pfam" id="PF10888">
    <property type="entry name" value="DUF2742"/>
    <property type="match status" value="1"/>
</dbReference>
<organism evidence="1 2">
    <name type="scientific">Mycolicibacterium conceptionense</name>
    <dbReference type="NCBI Taxonomy" id="451644"/>
    <lineage>
        <taxon>Bacteria</taxon>
        <taxon>Bacillati</taxon>
        <taxon>Actinomycetota</taxon>
        <taxon>Actinomycetes</taxon>
        <taxon>Mycobacteriales</taxon>
        <taxon>Mycobacteriaceae</taxon>
        <taxon>Mycolicibacterium</taxon>
    </lineage>
</organism>
<proteinExistence type="predicted"/>
<name>A0A0U1DBW4_9MYCO</name>
<protein>
    <submittedName>
        <fullName evidence="1">PhiRv1 phage protein</fullName>
    </submittedName>
</protein>
<evidence type="ECO:0000313" key="2">
    <source>
        <dbReference type="Proteomes" id="UP000182227"/>
    </source>
</evidence>
<sequence length="240" mass="26249">MSNELHDYHASHTVWCTNHDAEFTMHTAEEPYCSKQIHGATLIPEEGSSRETLWVSATAAFTHGQFTPAEYAARETRYRGVELVFDKWVPGGGVADDRTYRLTSDAARSLAAALVRAADIEQGLRKNEEAGPQRAGFPGSQQVSWWPCHEFITAMVNKANVGPLPTAGTPAWCELADTDPRKLLALAASGEHWVLHTELAQEKRAEASRDIAAAGGWSALAKRIAQGRGPAYIPRRKESA</sequence>
<dbReference type="EMBL" id="CTEF01000001">
    <property type="protein sequence ID" value="CQD10798.1"/>
    <property type="molecule type" value="Genomic_DNA"/>
</dbReference>
<accession>A0A0U1DBW4</accession>
<dbReference type="InterPro" id="IPR024384">
    <property type="entry name" value="DUF2742"/>
</dbReference>